<dbReference type="EMBL" id="JAQGDS010000008">
    <property type="protein sequence ID" value="KAJ6258445.1"/>
    <property type="molecule type" value="Genomic_DNA"/>
</dbReference>
<evidence type="ECO:0000256" key="3">
    <source>
        <dbReference type="ARBA" id="ARBA00022723"/>
    </source>
</evidence>
<dbReference type="AlphaFoldDB" id="A0AAD6NHG3"/>
<dbReference type="Proteomes" id="UP001221413">
    <property type="component" value="Unassembled WGS sequence"/>
</dbReference>
<keyword evidence="2" id="KW-0808">Transferase</keyword>
<keyword evidence="3" id="KW-0479">Metal-binding</keyword>
<evidence type="ECO:0000256" key="1">
    <source>
        <dbReference type="ARBA" id="ARBA00004906"/>
    </source>
</evidence>
<dbReference type="PANTHER" id="PTHR22770:SF42">
    <property type="entry name" value="FINGER PROTEIN (ZIN), PUTATIVE (AFU_ORTHOLOGUE AFUA_4G03910)-RELATED"/>
    <property type="match status" value="1"/>
</dbReference>
<keyword evidence="11" id="KW-1185">Reference proteome</keyword>
<evidence type="ECO:0000256" key="8">
    <source>
        <dbReference type="SAM" id="Phobius"/>
    </source>
</evidence>
<dbReference type="InterPro" id="IPR051628">
    <property type="entry name" value="LUBAC_E3_Ligases"/>
</dbReference>
<keyword evidence="8" id="KW-1133">Transmembrane helix</keyword>
<feature type="transmembrane region" description="Helical" evidence="8">
    <location>
        <begin position="349"/>
        <end position="378"/>
    </location>
</feature>
<dbReference type="Pfam" id="PF26200">
    <property type="entry name" value="Rcat_RNF216"/>
    <property type="match status" value="1"/>
</dbReference>
<gene>
    <name evidence="10" type="ORF">Dda_6486</name>
</gene>
<organism evidence="10 11">
    <name type="scientific">Drechslerella dactyloides</name>
    <name type="common">Nematode-trapping fungus</name>
    <name type="synonym">Arthrobotrys dactyloides</name>
    <dbReference type="NCBI Taxonomy" id="74499"/>
    <lineage>
        <taxon>Eukaryota</taxon>
        <taxon>Fungi</taxon>
        <taxon>Dikarya</taxon>
        <taxon>Ascomycota</taxon>
        <taxon>Pezizomycotina</taxon>
        <taxon>Orbiliomycetes</taxon>
        <taxon>Orbiliales</taxon>
        <taxon>Orbiliaceae</taxon>
        <taxon>Drechslerella</taxon>
    </lineage>
</organism>
<dbReference type="Gene3D" id="1.20.120.1750">
    <property type="match status" value="1"/>
</dbReference>
<comment type="pathway">
    <text evidence="1">Protein modification; protein ubiquitination.</text>
</comment>
<evidence type="ECO:0000256" key="6">
    <source>
        <dbReference type="ARBA" id="ARBA00022786"/>
    </source>
</evidence>
<sequence length="611" mass="68413">MSYLSWPVQPIPVRILHKKPGMASTEAPRDASLQKRNLCLETLHEIFPDADLGDLRHRINSKFQEHIELSEQLKMLLEQSQMGRKLKNNVGNNETLQPWTRFRSREYIKAAETNLRREFKSLSRSTILAVMAENNNHYMKSRAILIDINRKSWRSKIASWLLLRPRPEEPRAIPRIVATGCKELDDELWELGHADRAKQASSDLAVAQDLNEKQYEEAGALLECECCFGDYAFEMMSACCHGHLFCHTCVVNAAKEGVYGQTTSLVKEKGSLRCLSSVADPPCDGYIPLDLVSRALPDDMLRAMEDKLTEDDLAHCGLPMAKCPFCKYAEADEIPTWAVRKGAAYATAVLAFILLSASPSIVFIAAAALLLALGYVYMFEVVAAHQPVYLEDVISGLTMRAVKEQFEKRREQMFQCRNSRAVCGKKSCRDCGKEWKAFHKCFENEEEALRLCVENAMAAAIKRTCPTCGTSFVKSDGCNKLTCVCGYVMCYVCRADLKGVGYKHFCQHFRQVPGTACSECDNCDLYVQEDESLVLKIAGERAQAEWLAKNTTVAGWKPPRRQVIAGYTLKTEGSGTVLSVEAVTYYLTSAKVVLEEALVQCLGVYVEFAAS</sequence>
<dbReference type="InterPro" id="IPR044066">
    <property type="entry name" value="TRIAD_supradom"/>
</dbReference>
<dbReference type="PROSITE" id="PS51873">
    <property type="entry name" value="TRIAD"/>
    <property type="match status" value="1"/>
</dbReference>
<name>A0AAD6NHG3_DREDA</name>
<protein>
    <submittedName>
        <fullName evidence="10">E3 ubiquitin-protein ligase</fullName>
    </submittedName>
</protein>
<keyword evidence="7" id="KW-0862">Zinc</keyword>
<evidence type="ECO:0000256" key="4">
    <source>
        <dbReference type="ARBA" id="ARBA00022737"/>
    </source>
</evidence>
<dbReference type="CDD" id="cd16630">
    <property type="entry name" value="RING-HC_RBR_RNF216"/>
    <property type="match status" value="1"/>
</dbReference>
<comment type="caution">
    <text evidence="10">The sequence shown here is derived from an EMBL/GenBank/DDBJ whole genome shotgun (WGS) entry which is preliminary data.</text>
</comment>
<keyword evidence="4" id="KW-0677">Repeat</keyword>
<dbReference type="GO" id="GO:0016740">
    <property type="term" value="F:transferase activity"/>
    <property type="evidence" value="ECO:0007669"/>
    <property type="project" value="UniProtKB-KW"/>
</dbReference>
<dbReference type="Pfam" id="PF26191">
    <property type="entry name" value="RING-HC_RBR_RNF216"/>
    <property type="match status" value="1"/>
</dbReference>
<dbReference type="InterPro" id="IPR047546">
    <property type="entry name" value="Rcat_RBR_RNF216"/>
</dbReference>
<dbReference type="InterPro" id="IPR047544">
    <property type="entry name" value="RING-HC_RBR_RNF216"/>
</dbReference>
<proteinExistence type="predicted"/>
<dbReference type="PANTHER" id="PTHR22770">
    <property type="entry name" value="UBIQUITIN CONJUGATING ENZYME 7 INTERACTING PROTEIN-RELATED"/>
    <property type="match status" value="1"/>
</dbReference>
<dbReference type="GO" id="GO:0008270">
    <property type="term" value="F:zinc ion binding"/>
    <property type="evidence" value="ECO:0007669"/>
    <property type="project" value="UniProtKB-KW"/>
</dbReference>
<reference evidence="10" key="1">
    <citation type="submission" date="2023-01" db="EMBL/GenBank/DDBJ databases">
        <title>The chitinases involved in constricting ring structure development in the nematode-trapping fungus Drechslerella dactyloides.</title>
        <authorList>
            <person name="Wang R."/>
            <person name="Zhang L."/>
            <person name="Tang P."/>
            <person name="Li S."/>
            <person name="Liang L."/>
        </authorList>
    </citation>
    <scope>NUCLEOTIDE SEQUENCE</scope>
    <source>
        <strain evidence="10">YMF1.00031</strain>
    </source>
</reference>
<keyword evidence="5" id="KW-0863">Zinc-finger</keyword>
<evidence type="ECO:0000313" key="11">
    <source>
        <dbReference type="Proteomes" id="UP001221413"/>
    </source>
</evidence>
<dbReference type="CDD" id="cd20353">
    <property type="entry name" value="Rcat_RBR_RNF216"/>
    <property type="match status" value="1"/>
</dbReference>
<keyword evidence="6" id="KW-0833">Ubl conjugation pathway</keyword>
<accession>A0AAD6NHG3</accession>
<keyword evidence="8" id="KW-0472">Membrane</keyword>
<evidence type="ECO:0000256" key="2">
    <source>
        <dbReference type="ARBA" id="ARBA00022679"/>
    </source>
</evidence>
<feature type="domain" description="RING-type" evidence="9">
    <location>
        <begin position="220"/>
        <end position="521"/>
    </location>
</feature>
<dbReference type="SUPFAM" id="SSF57850">
    <property type="entry name" value="RING/U-box"/>
    <property type="match status" value="1"/>
</dbReference>
<evidence type="ECO:0000259" key="9">
    <source>
        <dbReference type="PROSITE" id="PS51873"/>
    </source>
</evidence>
<evidence type="ECO:0000256" key="7">
    <source>
        <dbReference type="ARBA" id="ARBA00022833"/>
    </source>
</evidence>
<evidence type="ECO:0000256" key="5">
    <source>
        <dbReference type="ARBA" id="ARBA00022771"/>
    </source>
</evidence>
<keyword evidence="8" id="KW-0812">Transmembrane</keyword>
<evidence type="ECO:0000313" key="10">
    <source>
        <dbReference type="EMBL" id="KAJ6258445.1"/>
    </source>
</evidence>